<sequence length="69" mass="7258">MGSGPKVLAAREPDRRSVRGPASHLYLPADGSILTDHERLSMCVRSLCGAPAAGSSFRSLVSPSIRIPV</sequence>
<evidence type="ECO:0000256" key="1">
    <source>
        <dbReference type="SAM" id="MobiDB-lite"/>
    </source>
</evidence>
<evidence type="ECO:0000313" key="3">
    <source>
        <dbReference type="Proteomes" id="UP000192042"/>
    </source>
</evidence>
<reference evidence="2 3" key="1">
    <citation type="submission" date="2017-03" db="EMBL/GenBank/DDBJ databases">
        <authorList>
            <person name="Afonso C.L."/>
            <person name="Miller P.J."/>
            <person name="Scott M.A."/>
            <person name="Spackman E."/>
            <person name="Goraichik I."/>
            <person name="Dimitrov K.M."/>
            <person name="Suarez D.L."/>
            <person name="Swayne D.E."/>
        </authorList>
    </citation>
    <scope>NUCLEOTIDE SEQUENCE [LARGE SCALE GENOMIC DNA]</scope>
    <source>
        <strain evidence="2">Genome sequencing of Nitrospira japonica strain NJ11</strain>
    </source>
</reference>
<gene>
    <name evidence="2" type="ORF">NSJP_1360</name>
</gene>
<evidence type="ECO:0000313" key="2">
    <source>
        <dbReference type="EMBL" id="SLM47532.1"/>
    </source>
</evidence>
<accession>A0A1W1I3G1</accession>
<feature type="region of interest" description="Disordered" evidence="1">
    <location>
        <begin position="1"/>
        <end position="23"/>
    </location>
</feature>
<keyword evidence="3" id="KW-1185">Reference proteome</keyword>
<dbReference type="EMBL" id="LT828648">
    <property type="protein sequence ID" value="SLM47532.1"/>
    <property type="molecule type" value="Genomic_DNA"/>
</dbReference>
<dbReference type="KEGG" id="nja:NSJP_1360"/>
<name>A0A1W1I3G1_9BACT</name>
<proteinExistence type="predicted"/>
<organism evidence="2 3">
    <name type="scientific">Nitrospira japonica</name>
    <dbReference type="NCBI Taxonomy" id="1325564"/>
    <lineage>
        <taxon>Bacteria</taxon>
        <taxon>Pseudomonadati</taxon>
        <taxon>Nitrospirota</taxon>
        <taxon>Nitrospiria</taxon>
        <taxon>Nitrospirales</taxon>
        <taxon>Nitrospiraceae</taxon>
        <taxon>Nitrospira</taxon>
    </lineage>
</organism>
<dbReference type="AlphaFoldDB" id="A0A1W1I3G1"/>
<protein>
    <submittedName>
        <fullName evidence="2">Uncharacterized protein</fullName>
    </submittedName>
</protein>
<dbReference type="STRING" id="1325564.NSJP_1360"/>
<dbReference type="Proteomes" id="UP000192042">
    <property type="component" value="Chromosome I"/>
</dbReference>